<dbReference type="OrthoDB" id="8441653at2"/>
<sequence>MSELDRKSSWRLWLIAALVAVLLHVGGIAAAVFEMQQEEDDDGLGANAIEVGMEMVSPDVEPTDLPQGPDSEASTASPAVQEQKAVEKQSDLPKETPHESEEPDQVVTESKATKPEEETPEKAQKQQQASQESVASEAAAQQKLDDSKAGEKAQAQQGGIGTDKKRLSTIWSKQLSAYLEKNKRYPQERQQKTAEVTVNFEIDRVGKVLAVRVVKGSGDAAFDEAAVAMVRRSDPLPAPPPLIADDGLSFTVPVIFRVKSKG</sequence>
<evidence type="ECO:0000256" key="7">
    <source>
        <dbReference type="ARBA" id="ARBA00022927"/>
    </source>
</evidence>
<dbReference type="InterPro" id="IPR037682">
    <property type="entry name" value="TonB_C"/>
</dbReference>
<comment type="subcellular location">
    <subcellularLocation>
        <location evidence="1">Cell inner membrane</location>
        <topology evidence="1">Single-pass membrane protein</topology>
        <orientation evidence="1">Periplasmic side</orientation>
    </subcellularLocation>
</comment>
<evidence type="ECO:0000259" key="11">
    <source>
        <dbReference type="PROSITE" id="PS52015"/>
    </source>
</evidence>
<evidence type="ECO:0000313" key="13">
    <source>
        <dbReference type="Proteomes" id="UP000076574"/>
    </source>
</evidence>
<dbReference type="GO" id="GO:0015031">
    <property type="term" value="P:protein transport"/>
    <property type="evidence" value="ECO:0007669"/>
    <property type="project" value="UniProtKB-KW"/>
</dbReference>
<feature type="region of interest" description="Disordered" evidence="10">
    <location>
        <begin position="57"/>
        <end position="166"/>
    </location>
</feature>
<evidence type="ECO:0000256" key="10">
    <source>
        <dbReference type="SAM" id="MobiDB-lite"/>
    </source>
</evidence>
<dbReference type="RefSeq" id="WP_068730625.1">
    <property type="nucleotide sequence ID" value="NZ_LVYV01000002.1"/>
</dbReference>
<evidence type="ECO:0000256" key="6">
    <source>
        <dbReference type="ARBA" id="ARBA00022692"/>
    </source>
</evidence>
<evidence type="ECO:0000256" key="8">
    <source>
        <dbReference type="ARBA" id="ARBA00022989"/>
    </source>
</evidence>
<comment type="caution">
    <text evidence="12">The sequence shown here is derived from an EMBL/GenBank/DDBJ whole genome shotgun (WGS) entry which is preliminary data.</text>
</comment>
<dbReference type="GO" id="GO:0031992">
    <property type="term" value="F:energy transducer activity"/>
    <property type="evidence" value="ECO:0007669"/>
    <property type="project" value="TreeGrafter"/>
</dbReference>
<evidence type="ECO:0000256" key="2">
    <source>
        <dbReference type="ARBA" id="ARBA00006555"/>
    </source>
</evidence>
<dbReference type="SUPFAM" id="SSF74653">
    <property type="entry name" value="TolA/TonB C-terminal domain"/>
    <property type="match status" value="1"/>
</dbReference>
<keyword evidence="9" id="KW-0472">Membrane</keyword>
<keyword evidence="8" id="KW-1133">Transmembrane helix</keyword>
<keyword evidence="7" id="KW-0653">Protein transport</keyword>
<reference evidence="12 13" key="1">
    <citation type="submission" date="2016-03" db="EMBL/GenBank/DDBJ databases">
        <title>Microsymbionts genomes from the relict species Vavilovia formosa (Stev.) Fed.</title>
        <authorList>
            <person name="Kopat V."/>
            <person name="Chirak E."/>
            <person name="Kimeklis A."/>
            <person name="Andronov E."/>
        </authorList>
    </citation>
    <scope>NUCLEOTIDE SEQUENCE [LARGE SCALE GENOMIC DNA]</scope>
    <source>
        <strain evidence="12 13">Vaf07</strain>
    </source>
</reference>
<evidence type="ECO:0000256" key="4">
    <source>
        <dbReference type="ARBA" id="ARBA00022475"/>
    </source>
</evidence>
<dbReference type="AlphaFoldDB" id="A0A164AGY6"/>
<name>A0A164AGY6_9BRAD</name>
<keyword evidence="6" id="KW-0812">Transmembrane</keyword>
<dbReference type="PROSITE" id="PS52015">
    <property type="entry name" value="TONB_CTD"/>
    <property type="match status" value="1"/>
</dbReference>
<keyword evidence="4" id="KW-1003">Cell membrane</keyword>
<dbReference type="GO" id="GO:0098797">
    <property type="term" value="C:plasma membrane protein complex"/>
    <property type="evidence" value="ECO:0007669"/>
    <property type="project" value="TreeGrafter"/>
</dbReference>
<dbReference type="Pfam" id="PF13103">
    <property type="entry name" value="TonB_2"/>
    <property type="match status" value="1"/>
</dbReference>
<dbReference type="Proteomes" id="UP000076574">
    <property type="component" value="Unassembled WGS sequence"/>
</dbReference>
<evidence type="ECO:0000313" key="12">
    <source>
        <dbReference type="EMBL" id="KZD24795.1"/>
    </source>
</evidence>
<keyword evidence="5" id="KW-0997">Cell inner membrane</keyword>
<organism evidence="12 13">
    <name type="scientific">Tardiphaga robiniae</name>
    <dbReference type="NCBI Taxonomy" id="943830"/>
    <lineage>
        <taxon>Bacteria</taxon>
        <taxon>Pseudomonadati</taxon>
        <taxon>Pseudomonadota</taxon>
        <taxon>Alphaproteobacteria</taxon>
        <taxon>Hyphomicrobiales</taxon>
        <taxon>Nitrobacteraceae</taxon>
        <taxon>Tardiphaga</taxon>
    </lineage>
</organism>
<keyword evidence="3" id="KW-0813">Transport</keyword>
<keyword evidence="13" id="KW-1185">Reference proteome</keyword>
<evidence type="ECO:0000256" key="5">
    <source>
        <dbReference type="ARBA" id="ARBA00022519"/>
    </source>
</evidence>
<dbReference type="GO" id="GO:0055085">
    <property type="term" value="P:transmembrane transport"/>
    <property type="evidence" value="ECO:0007669"/>
    <property type="project" value="InterPro"/>
</dbReference>
<gene>
    <name evidence="12" type="ORF">A4A58_20860</name>
</gene>
<evidence type="ECO:0000256" key="9">
    <source>
        <dbReference type="ARBA" id="ARBA00023136"/>
    </source>
</evidence>
<proteinExistence type="inferred from homology"/>
<comment type="similarity">
    <text evidence="2">Belongs to the TonB family.</text>
</comment>
<protein>
    <submittedName>
        <fullName evidence="12">Energy transducer TonB</fullName>
    </submittedName>
</protein>
<feature type="domain" description="TonB C-terminal" evidence="11">
    <location>
        <begin position="170"/>
        <end position="262"/>
    </location>
</feature>
<dbReference type="NCBIfam" id="TIGR01352">
    <property type="entry name" value="tonB_Cterm"/>
    <property type="match status" value="1"/>
</dbReference>
<feature type="compositionally biased region" description="Basic and acidic residues" evidence="10">
    <location>
        <begin position="84"/>
        <end position="100"/>
    </location>
</feature>
<dbReference type="PANTHER" id="PTHR33446:SF2">
    <property type="entry name" value="PROTEIN TONB"/>
    <property type="match status" value="1"/>
</dbReference>
<dbReference type="PANTHER" id="PTHR33446">
    <property type="entry name" value="PROTEIN TONB-RELATED"/>
    <property type="match status" value="1"/>
</dbReference>
<dbReference type="STRING" id="943830.A4A58_20860"/>
<dbReference type="Gene3D" id="3.30.1150.10">
    <property type="match status" value="1"/>
</dbReference>
<accession>A0A164AGY6</accession>
<dbReference type="InterPro" id="IPR006260">
    <property type="entry name" value="TonB/TolA_C"/>
</dbReference>
<evidence type="ECO:0000256" key="3">
    <source>
        <dbReference type="ARBA" id="ARBA00022448"/>
    </source>
</evidence>
<dbReference type="EMBL" id="LVYV01000002">
    <property type="protein sequence ID" value="KZD24795.1"/>
    <property type="molecule type" value="Genomic_DNA"/>
</dbReference>
<dbReference type="InterPro" id="IPR051045">
    <property type="entry name" value="TonB-dependent_transducer"/>
</dbReference>
<evidence type="ECO:0000256" key="1">
    <source>
        <dbReference type="ARBA" id="ARBA00004383"/>
    </source>
</evidence>
<feature type="compositionally biased region" description="Low complexity" evidence="10">
    <location>
        <begin position="125"/>
        <end position="142"/>
    </location>
</feature>
<feature type="compositionally biased region" description="Basic and acidic residues" evidence="10">
    <location>
        <begin position="111"/>
        <end position="124"/>
    </location>
</feature>